<dbReference type="Pfam" id="PF14934">
    <property type="entry name" value="TMEM254"/>
    <property type="match status" value="1"/>
</dbReference>
<keyword evidence="4" id="KW-1185">Reference proteome</keyword>
<reference evidence="3" key="1">
    <citation type="submission" date="2022-07" db="EMBL/GenBank/DDBJ databases">
        <title>Genome Sequence of Agrocybe chaxingu.</title>
        <authorList>
            <person name="Buettner E."/>
        </authorList>
    </citation>
    <scope>NUCLEOTIDE SEQUENCE</scope>
    <source>
        <strain evidence="3">MP-N11</strain>
    </source>
</reference>
<proteinExistence type="predicted"/>
<evidence type="ECO:0000256" key="1">
    <source>
        <dbReference type="SAM" id="Phobius"/>
    </source>
</evidence>
<accession>A0A9W8MY28</accession>
<dbReference type="InterPro" id="IPR019595">
    <property type="entry name" value="DUF2470"/>
</dbReference>
<dbReference type="Pfam" id="PF10615">
    <property type="entry name" value="DUF2470"/>
    <property type="match status" value="1"/>
</dbReference>
<evidence type="ECO:0000313" key="3">
    <source>
        <dbReference type="EMBL" id="KAJ3511060.1"/>
    </source>
</evidence>
<dbReference type="InterPro" id="IPR037119">
    <property type="entry name" value="Haem_oxidase_HugZ-like_sf"/>
</dbReference>
<keyword evidence="1" id="KW-1133">Transmembrane helix</keyword>
<keyword evidence="1" id="KW-0812">Transmembrane</keyword>
<dbReference type="AlphaFoldDB" id="A0A9W8MY28"/>
<organism evidence="3 4">
    <name type="scientific">Agrocybe chaxingu</name>
    <dbReference type="NCBI Taxonomy" id="84603"/>
    <lineage>
        <taxon>Eukaryota</taxon>
        <taxon>Fungi</taxon>
        <taxon>Dikarya</taxon>
        <taxon>Basidiomycota</taxon>
        <taxon>Agaricomycotina</taxon>
        <taxon>Agaricomycetes</taxon>
        <taxon>Agaricomycetidae</taxon>
        <taxon>Agaricales</taxon>
        <taxon>Agaricineae</taxon>
        <taxon>Strophariaceae</taxon>
        <taxon>Agrocybe</taxon>
    </lineage>
</organism>
<protein>
    <recommendedName>
        <fullName evidence="2">DUF2470 domain-containing protein</fullName>
    </recommendedName>
</protein>
<keyword evidence="1" id="KW-0472">Membrane</keyword>
<dbReference type="InterPro" id="IPR028110">
    <property type="entry name" value="TMEM254"/>
</dbReference>
<feature type="transmembrane region" description="Helical" evidence="1">
    <location>
        <begin position="184"/>
        <end position="202"/>
    </location>
</feature>
<feature type="transmembrane region" description="Helical" evidence="1">
    <location>
        <begin position="113"/>
        <end position="133"/>
    </location>
</feature>
<gene>
    <name evidence="3" type="ORF">NLJ89_g4318</name>
</gene>
<name>A0A9W8MY28_9AGAR</name>
<dbReference type="PANTHER" id="PTHR37783">
    <property type="entry name" value="MEMBRANE PROTEIN, PUTATIVE (AFU_ORTHOLOGUE AFUA_1G04315)-RELATED"/>
    <property type="match status" value="1"/>
</dbReference>
<dbReference type="Proteomes" id="UP001148786">
    <property type="component" value="Unassembled WGS sequence"/>
</dbReference>
<sequence>MADSDPVAAKSGFLKMYMSSHPDTLVAYAKWFGKVEGAITGAEMSAIDCNSMTLTCAMKGGEKRVVRVPIEPPLKGYDDVKPRLLEMKAFAQEGLGMIKAPQITTFKLPRQSYSSAAICSFAYYLFFFGVSSWGSASPLAGPAKFIVSFTGTGLWTFSVWFIGITHPLEALYAAYLSRQYSTGLVLGSLYTVSTLIAGFPVWKSMRKDVQAKRIESVMKVQ</sequence>
<comment type="caution">
    <text evidence="3">The sequence shown here is derived from an EMBL/GenBank/DDBJ whole genome shotgun (WGS) entry which is preliminary data.</text>
</comment>
<dbReference type="OrthoDB" id="5553410at2759"/>
<dbReference type="PANTHER" id="PTHR37783:SF1">
    <property type="entry name" value="MEMBRANE PROTEIN, PUTATIVE (AFU_ORTHOLOGUE AFUA_1G04315)-RELATED"/>
    <property type="match status" value="1"/>
</dbReference>
<feature type="domain" description="DUF2470" evidence="2">
    <location>
        <begin position="16"/>
        <end position="87"/>
    </location>
</feature>
<evidence type="ECO:0000259" key="2">
    <source>
        <dbReference type="Pfam" id="PF10615"/>
    </source>
</evidence>
<evidence type="ECO:0000313" key="4">
    <source>
        <dbReference type="Proteomes" id="UP001148786"/>
    </source>
</evidence>
<dbReference type="Gene3D" id="3.20.180.10">
    <property type="entry name" value="PNP-oxidase-like"/>
    <property type="match status" value="1"/>
</dbReference>
<dbReference type="EMBL" id="JANKHO010000352">
    <property type="protein sequence ID" value="KAJ3511060.1"/>
    <property type="molecule type" value="Genomic_DNA"/>
</dbReference>